<organism evidence="1">
    <name type="scientific">uncultured Caudovirales phage</name>
    <dbReference type="NCBI Taxonomy" id="2100421"/>
    <lineage>
        <taxon>Viruses</taxon>
        <taxon>Duplodnaviria</taxon>
        <taxon>Heunggongvirae</taxon>
        <taxon>Uroviricota</taxon>
        <taxon>Caudoviricetes</taxon>
        <taxon>Peduoviridae</taxon>
        <taxon>Maltschvirus</taxon>
        <taxon>Maltschvirus maltsch</taxon>
    </lineage>
</organism>
<evidence type="ECO:0000313" key="1">
    <source>
        <dbReference type="EMBL" id="CAB4196975.1"/>
    </source>
</evidence>
<dbReference type="EMBL" id="LR797252">
    <property type="protein sequence ID" value="CAB4196975.1"/>
    <property type="molecule type" value="Genomic_DNA"/>
</dbReference>
<accession>A0A6J5RXJ7</accession>
<sequence>MKLSEKLGQLKLAAKRMSAISELYPNADIIIDDRTSCHLWCSDNLDFNALNTEFSINHCADYVQHRVFIYNDVSLFIEDKQETIRIYSNPPFFNLFEMHPALGKSAYMSFNSYLKCNDYINELNSFDSDIIKSCNLYVINYIKENNISKMINLPITIQNLLAFL</sequence>
<reference evidence="1" key="1">
    <citation type="submission" date="2020-05" db="EMBL/GenBank/DDBJ databases">
        <authorList>
            <person name="Chiriac C."/>
            <person name="Salcher M."/>
            <person name="Ghai R."/>
            <person name="Kavagutti S V."/>
        </authorList>
    </citation>
    <scope>NUCLEOTIDE SEQUENCE</scope>
</reference>
<name>A0A6J5RXJ7_9CAUD</name>
<protein>
    <submittedName>
        <fullName evidence="1">Uncharacterized protein</fullName>
    </submittedName>
</protein>
<proteinExistence type="predicted"/>
<gene>
    <name evidence="1" type="ORF">UFOVP1290_495</name>
</gene>